<dbReference type="Pfam" id="PF22703">
    <property type="entry name" value="Cdc6_lid"/>
    <property type="match status" value="1"/>
</dbReference>
<evidence type="ECO:0000256" key="5">
    <source>
        <dbReference type="HAMAP-Rule" id="MF_01407"/>
    </source>
</evidence>
<feature type="binding site" evidence="5">
    <location>
        <begin position="77"/>
        <end position="81"/>
    </location>
    <ligand>
        <name>ATP</name>
        <dbReference type="ChEBI" id="CHEBI:30616"/>
    </ligand>
</feature>
<feature type="binding site" evidence="5">
    <location>
        <position position="221"/>
    </location>
    <ligand>
        <name>ATP</name>
        <dbReference type="ChEBI" id="CHEBI:30616"/>
    </ligand>
</feature>
<comment type="caution">
    <text evidence="8">The sequence shown here is derived from an EMBL/GenBank/DDBJ whole genome shotgun (WGS) entry which is preliminary data.</text>
</comment>
<evidence type="ECO:0000256" key="2">
    <source>
        <dbReference type="ARBA" id="ARBA00022705"/>
    </source>
</evidence>
<dbReference type="Gene3D" id="1.10.8.60">
    <property type="match status" value="1"/>
</dbReference>
<protein>
    <recommendedName>
        <fullName evidence="5">ORC1-type DNA replication protein</fullName>
    </recommendedName>
</protein>
<dbReference type="NCBIfam" id="TIGR02928">
    <property type="entry name" value="orc1/cdc6 family replication initiation protein"/>
    <property type="match status" value="1"/>
</dbReference>
<dbReference type="AlphaFoldDB" id="A0A7C2YY24"/>
<dbReference type="EMBL" id="DSFE01000036">
    <property type="protein sequence ID" value="HEU97495.1"/>
    <property type="molecule type" value="Genomic_DNA"/>
</dbReference>
<evidence type="ECO:0000259" key="6">
    <source>
        <dbReference type="SMART" id="SM00382"/>
    </source>
</evidence>
<dbReference type="CDD" id="cd00009">
    <property type="entry name" value="AAA"/>
    <property type="match status" value="1"/>
</dbReference>
<dbReference type="InterPro" id="IPR050311">
    <property type="entry name" value="ORC1/CDC6"/>
</dbReference>
<dbReference type="Pfam" id="PF13401">
    <property type="entry name" value="AAA_22"/>
    <property type="match status" value="1"/>
</dbReference>
<dbReference type="InterPro" id="IPR027417">
    <property type="entry name" value="P-loop_NTPase"/>
</dbReference>
<feature type="binding site" evidence="5">
    <location>
        <position position="233"/>
    </location>
    <ligand>
        <name>ATP</name>
        <dbReference type="ChEBI" id="CHEBI:30616"/>
    </ligand>
</feature>
<dbReference type="InterPro" id="IPR014277">
    <property type="entry name" value="Orc1/Cdc6_arc"/>
</dbReference>
<accession>A0A7C2YY24</accession>
<dbReference type="GO" id="GO:0016887">
    <property type="term" value="F:ATP hydrolysis activity"/>
    <property type="evidence" value="ECO:0007669"/>
    <property type="project" value="InterPro"/>
</dbReference>
<dbReference type="SMART" id="SM01074">
    <property type="entry name" value="Cdc6_C"/>
    <property type="match status" value="1"/>
</dbReference>
<dbReference type="Pfam" id="PF09079">
    <property type="entry name" value="WHD_Cdc6"/>
    <property type="match status" value="1"/>
</dbReference>
<dbReference type="PANTHER" id="PTHR10763:SF26">
    <property type="entry name" value="CELL DIVISION CONTROL PROTEIN 6 HOMOLOG"/>
    <property type="match status" value="1"/>
</dbReference>
<dbReference type="FunFam" id="1.10.8.60:FF:000073">
    <property type="entry name" value="ORC1-type DNA replication protein"/>
    <property type="match status" value="1"/>
</dbReference>
<gene>
    <name evidence="8" type="ORF">ENO36_01380</name>
</gene>
<comment type="similarity">
    <text evidence="1 5">Belongs to the CDC6/cdc18 family.</text>
</comment>
<dbReference type="Gene3D" id="1.10.10.10">
    <property type="entry name" value="Winged helix-like DNA-binding domain superfamily/Winged helix DNA-binding domain"/>
    <property type="match status" value="1"/>
</dbReference>
<comment type="function">
    <text evidence="5">Involved in regulation of DNA replication.</text>
</comment>
<dbReference type="GO" id="GO:0006260">
    <property type="term" value="P:DNA replication"/>
    <property type="evidence" value="ECO:0007669"/>
    <property type="project" value="UniProtKB-UniRule"/>
</dbReference>
<dbReference type="InterPro" id="IPR015163">
    <property type="entry name" value="Cdc6_C"/>
</dbReference>
<dbReference type="HAMAP" id="MF_01407">
    <property type="entry name" value="ORC1_type_DNA_replic_protein"/>
    <property type="match status" value="1"/>
</dbReference>
<dbReference type="SMART" id="SM00382">
    <property type="entry name" value="AAA"/>
    <property type="match status" value="1"/>
</dbReference>
<evidence type="ECO:0000256" key="4">
    <source>
        <dbReference type="ARBA" id="ARBA00022840"/>
    </source>
</evidence>
<evidence type="ECO:0000313" key="8">
    <source>
        <dbReference type="EMBL" id="HEU97495.1"/>
    </source>
</evidence>
<evidence type="ECO:0000256" key="1">
    <source>
        <dbReference type="ARBA" id="ARBA00006184"/>
    </source>
</evidence>
<keyword evidence="2 5" id="KW-0235">DNA replication</keyword>
<keyword evidence="4 5" id="KW-0067">ATP-binding</keyword>
<name>A0A7C2YY24_9CREN</name>
<dbReference type="InterPro" id="IPR055237">
    <property type="entry name" value="Cdc6_lid"/>
</dbReference>
<organism evidence="8">
    <name type="scientific">Fervidicoccus fontis</name>
    <dbReference type="NCBI Taxonomy" id="683846"/>
    <lineage>
        <taxon>Archaea</taxon>
        <taxon>Thermoproteota</taxon>
        <taxon>Thermoprotei</taxon>
        <taxon>Fervidicoccales</taxon>
        <taxon>Fervidicoccaceae</taxon>
        <taxon>Fervidicoccus</taxon>
    </lineage>
</organism>
<dbReference type="InterPro" id="IPR036388">
    <property type="entry name" value="WH-like_DNA-bd_sf"/>
</dbReference>
<dbReference type="InterPro" id="IPR049945">
    <property type="entry name" value="AAA_22"/>
</dbReference>
<sequence length="410" mass="45712">MELTKLSEKGLRDVLEEVFSEVTRSRIFKDRDKLTPDYVPEHLPFREEQIRRIASALSQALRGSRPNNIFVYGLTGTGKTAAVKLVIRGLSEKARELRIPVFTSYVNCRQRDTGYRVLADILESLGGKVPFTGLSIAELQKRLFKKVEALNGRVVVVLDEIDFLVKKQGDDILYKLIRMNEELSGSSVSIIGITNDLNLIEMLDPRVKSSLGEEEVVFPPYDAVQLKSILDERASLAFYDGALGEDVIPLCAALAAREHGDARKALDLLRMAGELAERAGKSKVTREDVEMARGELEKDKVYEVVSSLPLHAKLILASILDLTTSRDSATTGEIFNEYSKKTALLGLETVTQRRVTDIISELDMMGLISARVVSRGRYGKTKVVKIQASRKSIETALKEDELIEHLFGKD</sequence>
<dbReference type="FunFam" id="3.40.50.300:FF:000930">
    <property type="entry name" value="ORC1-type DNA replication protein"/>
    <property type="match status" value="1"/>
</dbReference>
<dbReference type="PANTHER" id="PTHR10763">
    <property type="entry name" value="CELL DIVISION CONTROL PROTEIN 6-RELATED"/>
    <property type="match status" value="1"/>
</dbReference>
<dbReference type="InterPro" id="IPR003593">
    <property type="entry name" value="AAA+_ATPase"/>
</dbReference>
<reference evidence="8" key="1">
    <citation type="journal article" date="2020" name="mSystems">
        <title>Genome- and Community-Level Interaction Insights into Carbon Utilization and Element Cycling Functions of Hydrothermarchaeota in Hydrothermal Sediment.</title>
        <authorList>
            <person name="Zhou Z."/>
            <person name="Liu Y."/>
            <person name="Xu W."/>
            <person name="Pan J."/>
            <person name="Luo Z.H."/>
            <person name="Li M."/>
        </authorList>
    </citation>
    <scope>NUCLEOTIDE SEQUENCE [LARGE SCALE GENOMIC DNA]</scope>
    <source>
        <strain evidence="8">SpSt-1259</strain>
    </source>
</reference>
<keyword evidence="3 5" id="KW-0547">Nucleotide-binding</keyword>
<dbReference type="InterPro" id="IPR036390">
    <property type="entry name" value="WH_DNA-bd_sf"/>
</dbReference>
<proteinExistence type="inferred from homology"/>
<dbReference type="Proteomes" id="UP000885664">
    <property type="component" value="Unassembled WGS sequence"/>
</dbReference>
<dbReference type="SUPFAM" id="SSF52540">
    <property type="entry name" value="P-loop containing nucleoside triphosphate hydrolases"/>
    <property type="match status" value="1"/>
</dbReference>
<evidence type="ECO:0000259" key="7">
    <source>
        <dbReference type="SMART" id="SM01074"/>
    </source>
</evidence>
<feature type="domain" description="AAA+ ATPase" evidence="6">
    <location>
        <begin position="65"/>
        <end position="213"/>
    </location>
</feature>
<feature type="domain" description="Cdc6 C-terminal" evidence="7">
    <location>
        <begin position="316"/>
        <end position="397"/>
    </location>
</feature>
<evidence type="ECO:0000256" key="3">
    <source>
        <dbReference type="ARBA" id="ARBA00022741"/>
    </source>
</evidence>
<dbReference type="CDD" id="cd08768">
    <property type="entry name" value="Cdc6_C"/>
    <property type="match status" value="1"/>
</dbReference>
<dbReference type="GO" id="GO:0005524">
    <property type="term" value="F:ATP binding"/>
    <property type="evidence" value="ECO:0007669"/>
    <property type="project" value="UniProtKB-UniRule"/>
</dbReference>
<dbReference type="SUPFAM" id="SSF46785">
    <property type="entry name" value="Winged helix' DNA-binding domain"/>
    <property type="match status" value="1"/>
</dbReference>
<dbReference type="Gene3D" id="3.40.50.300">
    <property type="entry name" value="P-loop containing nucleotide triphosphate hydrolases"/>
    <property type="match status" value="1"/>
</dbReference>